<accession>A0A1A8R9K0</accession>
<organism evidence="1">
    <name type="scientific">Nothobranchius pienaari</name>
    <dbReference type="NCBI Taxonomy" id="704102"/>
    <lineage>
        <taxon>Eukaryota</taxon>
        <taxon>Metazoa</taxon>
        <taxon>Chordata</taxon>
        <taxon>Craniata</taxon>
        <taxon>Vertebrata</taxon>
        <taxon>Euteleostomi</taxon>
        <taxon>Actinopterygii</taxon>
        <taxon>Neopterygii</taxon>
        <taxon>Teleostei</taxon>
        <taxon>Neoteleostei</taxon>
        <taxon>Acanthomorphata</taxon>
        <taxon>Ovalentaria</taxon>
        <taxon>Atherinomorphae</taxon>
        <taxon>Cyprinodontiformes</taxon>
        <taxon>Nothobranchiidae</taxon>
        <taxon>Nothobranchius</taxon>
    </lineage>
</organism>
<dbReference type="AlphaFoldDB" id="A0A1A8R9K0"/>
<gene>
    <name evidence="1" type="primary">Nfu_g_1_002184</name>
</gene>
<dbReference type="EMBL" id="HAEG01016141">
    <property type="protein sequence ID" value="SBS01934.1"/>
    <property type="molecule type" value="Transcribed_RNA"/>
</dbReference>
<evidence type="ECO:0000313" key="1">
    <source>
        <dbReference type="EMBL" id="SBS01934.1"/>
    </source>
</evidence>
<protein>
    <submittedName>
        <fullName evidence="1">Uncharacterized protein</fullName>
    </submittedName>
</protein>
<reference evidence="1" key="1">
    <citation type="submission" date="2016-05" db="EMBL/GenBank/DDBJ databases">
        <authorList>
            <person name="Lavstsen T."/>
            <person name="Jespersen J.S."/>
        </authorList>
    </citation>
    <scope>NUCLEOTIDE SEQUENCE</scope>
    <source>
        <tissue evidence="1">Brain</tissue>
    </source>
</reference>
<sequence length="80" mass="8978">WLSEFSIVSKETGVTRPGARGLHLVGQWVFLGGPSKPCFYQPLCMFLGCVRIHGKDACESAMTSQRSKEYCTFFTPPKLY</sequence>
<feature type="non-terminal residue" evidence="1">
    <location>
        <position position="1"/>
    </location>
</feature>
<reference evidence="1" key="2">
    <citation type="submission" date="2016-06" db="EMBL/GenBank/DDBJ databases">
        <title>The genome of a short-lived fish provides insights into sex chromosome evolution and the genetic control of aging.</title>
        <authorList>
            <person name="Reichwald K."/>
            <person name="Felder M."/>
            <person name="Petzold A."/>
            <person name="Koch P."/>
            <person name="Groth M."/>
            <person name="Platzer M."/>
        </authorList>
    </citation>
    <scope>NUCLEOTIDE SEQUENCE</scope>
    <source>
        <tissue evidence="1">Brain</tissue>
    </source>
</reference>
<proteinExistence type="predicted"/>
<name>A0A1A8R9K0_9TELE</name>
<feature type="non-terminal residue" evidence="1">
    <location>
        <position position="80"/>
    </location>
</feature>